<dbReference type="InterPro" id="IPR036259">
    <property type="entry name" value="MFS_trans_sf"/>
</dbReference>
<evidence type="ECO:0000313" key="10">
    <source>
        <dbReference type="Proteomes" id="UP000318821"/>
    </source>
</evidence>
<organism evidence="9 10">
    <name type="scientific">Leishmania donovani</name>
    <dbReference type="NCBI Taxonomy" id="5661"/>
    <lineage>
        <taxon>Eukaryota</taxon>
        <taxon>Discoba</taxon>
        <taxon>Euglenozoa</taxon>
        <taxon>Kinetoplastea</taxon>
        <taxon>Metakinetoplastina</taxon>
        <taxon>Trypanosomatida</taxon>
        <taxon>Trypanosomatidae</taxon>
        <taxon>Leishmaniinae</taxon>
        <taxon>Leishmania</taxon>
    </lineage>
</organism>
<dbReference type="InterPro" id="IPR049680">
    <property type="entry name" value="FLVCR1-2_SLC49-like"/>
</dbReference>
<dbReference type="InterPro" id="IPR020846">
    <property type="entry name" value="MFS_dom"/>
</dbReference>
<feature type="transmembrane region" description="Helical" evidence="6">
    <location>
        <begin position="162"/>
        <end position="188"/>
    </location>
</feature>
<evidence type="ECO:0000256" key="4">
    <source>
        <dbReference type="ARBA" id="ARBA00023136"/>
    </source>
</evidence>
<dbReference type="EMBL" id="LR812637">
    <property type="protein sequence ID" value="CAC5429210.1"/>
    <property type="molecule type" value="Genomic_DNA"/>
</dbReference>
<dbReference type="Proteomes" id="UP000601710">
    <property type="component" value="Chromosome 17"/>
</dbReference>
<dbReference type="Proteomes" id="UP000318821">
    <property type="component" value="Unassembled WGS sequence"/>
</dbReference>
<accession>A0A504Y4A7</accession>
<dbReference type="GO" id="GO:0016020">
    <property type="term" value="C:membrane"/>
    <property type="evidence" value="ECO:0007669"/>
    <property type="project" value="UniProtKB-SubCell"/>
</dbReference>
<evidence type="ECO:0000256" key="5">
    <source>
        <dbReference type="SAM" id="MobiDB-lite"/>
    </source>
</evidence>
<feature type="transmembrane region" description="Helical" evidence="6">
    <location>
        <begin position="451"/>
        <end position="470"/>
    </location>
</feature>
<dbReference type="Gene3D" id="1.20.1250.20">
    <property type="entry name" value="MFS general substrate transporter like domains"/>
    <property type="match status" value="2"/>
</dbReference>
<dbReference type="Pfam" id="PF07690">
    <property type="entry name" value="MFS_1"/>
    <property type="match status" value="1"/>
</dbReference>
<dbReference type="PROSITE" id="PS50850">
    <property type="entry name" value="MFS"/>
    <property type="match status" value="1"/>
</dbReference>
<dbReference type="AlphaFoldDB" id="A0A504Y4A7"/>
<feature type="transmembrane region" description="Helical" evidence="6">
    <location>
        <begin position="134"/>
        <end position="156"/>
    </location>
</feature>
<comment type="subcellular location">
    <subcellularLocation>
        <location evidence="1">Membrane</location>
        <topology evidence="1">Multi-pass membrane protein</topology>
    </subcellularLocation>
</comment>
<dbReference type="InterPro" id="IPR011701">
    <property type="entry name" value="MFS"/>
</dbReference>
<reference evidence="9" key="1">
    <citation type="submission" date="2019-02" db="EMBL/GenBank/DDBJ databases">
        <title>FDA dAtabase for Regulatory Grade micrObial Sequences (FDA-ARGOS): Supporting development and validation of Infectious Disease Dx tests.</title>
        <authorList>
            <person name="Duncan R."/>
            <person name="Fisher C."/>
            <person name="Tallon L.J."/>
            <person name="Sadzewicz L."/>
            <person name="Sengamalay N."/>
            <person name="Ott S."/>
            <person name="Godinez A."/>
            <person name="Nagaraj S."/>
            <person name="Nadendla S."/>
            <person name="Sichtig H."/>
        </authorList>
    </citation>
    <scope>NUCLEOTIDE SEQUENCE</scope>
    <source>
        <strain evidence="9">FDAARGOS_360</strain>
    </source>
</reference>
<evidence type="ECO:0000313" key="8">
    <source>
        <dbReference type="EMBL" id="CAC5429210.1"/>
    </source>
</evidence>
<keyword evidence="2 6" id="KW-0812">Transmembrane</keyword>
<feature type="transmembrane region" description="Helical" evidence="6">
    <location>
        <begin position="107"/>
        <end position="127"/>
    </location>
</feature>
<feature type="domain" description="Major facilitator superfamily (MFS) profile" evidence="7">
    <location>
        <begin position="69"/>
        <end position="475"/>
    </location>
</feature>
<protein>
    <submittedName>
        <fullName evidence="9">Major Facilitator Superfamily protein</fullName>
    </submittedName>
    <submittedName>
        <fullName evidence="8">Major_Facilitator_Superfamily_putative/Pfam:PF076 90</fullName>
    </submittedName>
</protein>
<dbReference type="SUPFAM" id="SSF103473">
    <property type="entry name" value="MFS general substrate transporter"/>
    <property type="match status" value="1"/>
</dbReference>
<feature type="region of interest" description="Disordered" evidence="5">
    <location>
        <begin position="488"/>
        <end position="515"/>
    </location>
</feature>
<feature type="transmembrane region" description="Helical" evidence="6">
    <location>
        <begin position="382"/>
        <end position="406"/>
    </location>
</feature>
<proteinExistence type="predicted"/>
<evidence type="ECO:0000256" key="1">
    <source>
        <dbReference type="ARBA" id="ARBA00004141"/>
    </source>
</evidence>
<evidence type="ECO:0000256" key="6">
    <source>
        <dbReference type="SAM" id="Phobius"/>
    </source>
</evidence>
<evidence type="ECO:0000256" key="3">
    <source>
        <dbReference type="ARBA" id="ARBA00022989"/>
    </source>
</evidence>
<feature type="transmembrane region" description="Helical" evidence="6">
    <location>
        <begin position="418"/>
        <end position="439"/>
    </location>
</feature>
<keyword evidence="4 6" id="KW-0472">Membrane</keyword>
<evidence type="ECO:0000313" key="9">
    <source>
        <dbReference type="EMBL" id="TPP55025.1"/>
    </source>
</evidence>
<feature type="transmembrane region" description="Helical" evidence="6">
    <location>
        <begin position="67"/>
        <end position="87"/>
    </location>
</feature>
<dbReference type="PANTHER" id="PTHR10924">
    <property type="entry name" value="MAJOR FACILITATOR SUPERFAMILY PROTEIN-RELATED"/>
    <property type="match status" value="1"/>
</dbReference>
<dbReference type="VEuPathDB" id="TriTrypDB:LdCL_170022000"/>
<dbReference type="GO" id="GO:0022857">
    <property type="term" value="F:transmembrane transporter activity"/>
    <property type="evidence" value="ECO:0007669"/>
    <property type="project" value="InterPro"/>
</dbReference>
<dbReference type="PANTHER" id="PTHR10924:SF6">
    <property type="entry name" value="SOLUTE CARRIER FAMILY 49 MEMBER A3"/>
    <property type="match status" value="1"/>
</dbReference>
<sequence>MLTGSDVLQTRERGLEGAQESMLPSFPSIQDAKKFGGSHLPDSVSVAENCRDGSESDDVIKATPFRFVIVALFAAFGFINQVQYVAFASITRETQTYFGVSALEVNLLILLIPIVYVLGVIPGCFVYNKVGLRYGMIIGAALNAFASVLKLVAVWAPKYPLLVVAQVFVAGGQILFLSLPPLIAGIWFPPNERTVATAVASLMGFAGMAVGMFYSPNVIFLPDHNTRKEWGASMGSQFGFSTLVLLLMLALASDKPKHRPSFTSTEHYKLPLLKFLKSQFQHLNFVLLTVAFGLITGFFTAVAGILAQLLEPFGISETKSGILAFSGILGGAANCALVGTFVDRTHYYKCTALTLAAISTALLLVVVIVAKAPINLGAVTLAFYILVPFLAFLVLPIVPVVMELAVELTYPCPETVSSTIVLASMCFVSFAGMVVFSLILGDKPTMDSSLYVLLITLLVSAVSLGMLFFVKEQLRRKAQDKILCETGNGSASQAVKRPTAETDVPAADARAQSPL</sequence>
<dbReference type="CDD" id="cd17334">
    <property type="entry name" value="MFS_SLC49"/>
    <property type="match status" value="1"/>
</dbReference>
<feature type="transmembrane region" description="Helical" evidence="6">
    <location>
        <begin position="283"/>
        <end position="310"/>
    </location>
</feature>
<name>A0A504Y4A7_LEIDO</name>
<feature type="transmembrane region" description="Helical" evidence="6">
    <location>
        <begin position="234"/>
        <end position="252"/>
    </location>
</feature>
<dbReference type="EMBL" id="RHLD01000040">
    <property type="protein sequence ID" value="TPP55025.1"/>
    <property type="molecule type" value="Genomic_DNA"/>
</dbReference>
<reference evidence="8" key="3">
    <citation type="submission" date="2020-06" db="EMBL/GenBank/DDBJ databases">
        <authorList>
            <person name="Camacho E."/>
            <person name="Gonzalez-de la Fuente S."/>
            <person name="Rastrojo A."/>
            <person name="Peiro-Pastor R."/>
            <person name="Solana JC."/>
            <person name="Tabera L."/>
            <person name="Gamarro F."/>
            <person name="Carrasco-Ramiro F."/>
            <person name="Requena JM."/>
            <person name="Aguado B."/>
        </authorList>
    </citation>
    <scope>NUCLEOTIDE SEQUENCE</scope>
</reference>
<evidence type="ECO:0000259" key="7">
    <source>
        <dbReference type="PROSITE" id="PS50850"/>
    </source>
</evidence>
<feature type="transmembrane region" description="Helical" evidence="6">
    <location>
        <begin position="195"/>
        <end position="214"/>
    </location>
</feature>
<feature type="transmembrane region" description="Helical" evidence="6">
    <location>
        <begin position="322"/>
        <end position="343"/>
    </location>
</feature>
<gene>
    <name evidence="9" type="ORF">CGC20_37350</name>
    <name evidence="8" type="ORF">LDHU3_17.2130</name>
</gene>
<feature type="transmembrane region" description="Helical" evidence="6">
    <location>
        <begin position="350"/>
        <end position="370"/>
    </location>
</feature>
<reference evidence="10" key="2">
    <citation type="submission" date="2019-02" db="EMBL/GenBank/DDBJ databases">
        <title>FDA dAtabase for Regulatory Grade micrObial Sequences (FDA-ARGOS): Supporting development and validation of Infectious Disease Dx tests.</title>
        <authorList>
            <person name="Duncan R."/>
            <person name="Fisher C."/>
            <person name="Tallon L."/>
            <person name="Sadzewicz L."/>
            <person name="Sengamalay N."/>
            <person name="Ott S."/>
            <person name="Godinez A."/>
            <person name="Nagaraj S."/>
            <person name="Vavikolanu K."/>
            <person name="Vyas G."/>
            <person name="Nadendla S."/>
            <person name="Aluvathingal J."/>
            <person name="Sichtig H."/>
        </authorList>
    </citation>
    <scope>NUCLEOTIDE SEQUENCE [LARGE SCALE GENOMIC DNA]</scope>
    <source>
        <strain evidence="10">FDAARGOS_360</strain>
    </source>
</reference>
<dbReference type="VEuPathDB" id="TriTrypDB:LdBPK_171550.1"/>
<dbReference type="VEuPathDB" id="TriTrypDB:LDHU3_17.2130"/>
<evidence type="ECO:0000256" key="2">
    <source>
        <dbReference type="ARBA" id="ARBA00022692"/>
    </source>
</evidence>
<keyword evidence="3 6" id="KW-1133">Transmembrane helix</keyword>